<organism evidence="3 4">
    <name type="scientific">Phialemonium atrogriseum</name>
    <dbReference type="NCBI Taxonomy" id="1093897"/>
    <lineage>
        <taxon>Eukaryota</taxon>
        <taxon>Fungi</taxon>
        <taxon>Dikarya</taxon>
        <taxon>Ascomycota</taxon>
        <taxon>Pezizomycotina</taxon>
        <taxon>Sordariomycetes</taxon>
        <taxon>Sordariomycetidae</taxon>
        <taxon>Cephalothecales</taxon>
        <taxon>Cephalothecaceae</taxon>
        <taxon>Phialemonium</taxon>
    </lineage>
</organism>
<dbReference type="InterPro" id="IPR013094">
    <property type="entry name" value="AB_hydrolase_3"/>
</dbReference>
<evidence type="ECO:0000313" key="3">
    <source>
        <dbReference type="EMBL" id="KAK1763320.1"/>
    </source>
</evidence>
<dbReference type="Gene3D" id="3.40.710.10">
    <property type="entry name" value="DD-peptidase/beta-lactamase superfamily"/>
    <property type="match status" value="1"/>
</dbReference>
<dbReference type="InterPro" id="IPR029058">
    <property type="entry name" value="AB_hydrolase_fold"/>
</dbReference>
<reference evidence="3" key="1">
    <citation type="submission" date="2023-06" db="EMBL/GenBank/DDBJ databases">
        <title>Genome-scale phylogeny and comparative genomics of the fungal order Sordariales.</title>
        <authorList>
            <consortium name="Lawrence Berkeley National Laboratory"/>
            <person name="Hensen N."/>
            <person name="Bonometti L."/>
            <person name="Westerberg I."/>
            <person name="Brannstrom I.O."/>
            <person name="Guillou S."/>
            <person name="Cros-Aarteil S."/>
            <person name="Calhoun S."/>
            <person name="Haridas S."/>
            <person name="Kuo A."/>
            <person name="Mondo S."/>
            <person name="Pangilinan J."/>
            <person name="Riley R."/>
            <person name="Labutti K."/>
            <person name="Andreopoulos B."/>
            <person name="Lipzen A."/>
            <person name="Chen C."/>
            <person name="Yanf M."/>
            <person name="Daum C."/>
            <person name="Ng V."/>
            <person name="Clum A."/>
            <person name="Steindorff A."/>
            <person name="Ohm R."/>
            <person name="Martin F."/>
            <person name="Silar P."/>
            <person name="Natvig D."/>
            <person name="Lalanne C."/>
            <person name="Gautier V."/>
            <person name="Ament-Velasquez S.L."/>
            <person name="Kruys A."/>
            <person name="Hutchinson M.I."/>
            <person name="Powell A.J."/>
            <person name="Barry K."/>
            <person name="Miller A.N."/>
            <person name="Grigoriev I.V."/>
            <person name="Debuchy R."/>
            <person name="Gladieux P."/>
            <person name="Thoren M.H."/>
            <person name="Johannesson H."/>
        </authorList>
    </citation>
    <scope>NUCLEOTIDE SEQUENCE</scope>
    <source>
        <strain evidence="3">8032-3</strain>
    </source>
</reference>
<dbReference type="GO" id="GO:0016787">
    <property type="term" value="F:hydrolase activity"/>
    <property type="evidence" value="ECO:0007669"/>
    <property type="project" value="InterPro"/>
</dbReference>
<proteinExistence type="predicted"/>
<gene>
    <name evidence="3" type="ORF">QBC33DRAFT_573432</name>
</gene>
<dbReference type="EMBL" id="MU839028">
    <property type="protein sequence ID" value="KAK1763320.1"/>
    <property type="molecule type" value="Genomic_DNA"/>
</dbReference>
<accession>A0AAJ0FJP7</accession>
<dbReference type="SUPFAM" id="SSF56601">
    <property type="entry name" value="beta-lactamase/transpeptidase-like"/>
    <property type="match status" value="1"/>
</dbReference>
<name>A0AAJ0FJP7_9PEZI</name>
<dbReference type="SUPFAM" id="SSF53474">
    <property type="entry name" value="alpha/beta-Hydrolases"/>
    <property type="match status" value="1"/>
</dbReference>
<feature type="domain" description="Alpha/beta hydrolase fold-3" evidence="2">
    <location>
        <begin position="463"/>
        <end position="614"/>
    </location>
</feature>
<evidence type="ECO:0000259" key="1">
    <source>
        <dbReference type="Pfam" id="PF00144"/>
    </source>
</evidence>
<dbReference type="AlphaFoldDB" id="A0AAJ0FJP7"/>
<dbReference type="Proteomes" id="UP001244011">
    <property type="component" value="Unassembled WGS sequence"/>
</dbReference>
<dbReference type="InterPro" id="IPR001466">
    <property type="entry name" value="Beta-lactam-related"/>
</dbReference>
<evidence type="ECO:0000313" key="4">
    <source>
        <dbReference type="Proteomes" id="UP001244011"/>
    </source>
</evidence>
<dbReference type="PANTHER" id="PTHR43283:SF3">
    <property type="entry name" value="BETA-LACTAMASE FAMILY PROTEIN (AFU_ORTHOLOGUE AFUA_5G07500)"/>
    <property type="match status" value="1"/>
</dbReference>
<dbReference type="InterPro" id="IPR050789">
    <property type="entry name" value="Diverse_Enzym_Activities"/>
</dbReference>
<dbReference type="InterPro" id="IPR012338">
    <property type="entry name" value="Beta-lactam/transpept-like"/>
</dbReference>
<dbReference type="RefSeq" id="XP_060279533.1">
    <property type="nucleotide sequence ID" value="XM_060430700.1"/>
</dbReference>
<protein>
    <submittedName>
        <fullName evidence="3">Beta-lactamase/transpeptidase-like protein</fullName>
    </submittedName>
</protein>
<comment type="caution">
    <text evidence="3">The sequence shown here is derived from an EMBL/GenBank/DDBJ whole genome shotgun (WGS) entry which is preliminary data.</text>
</comment>
<dbReference type="GeneID" id="85313887"/>
<evidence type="ECO:0000259" key="2">
    <source>
        <dbReference type="Pfam" id="PF07859"/>
    </source>
</evidence>
<dbReference type="Pfam" id="PF00144">
    <property type="entry name" value="Beta-lactamase"/>
    <property type="match status" value="1"/>
</dbReference>
<feature type="domain" description="Beta-lactamase-related" evidence="1">
    <location>
        <begin position="40"/>
        <end position="400"/>
    </location>
</feature>
<keyword evidence="4" id="KW-1185">Reference proteome</keyword>
<dbReference type="PANTHER" id="PTHR43283">
    <property type="entry name" value="BETA-LACTAMASE-RELATED"/>
    <property type="match status" value="1"/>
</dbReference>
<dbReference type="Gene3D" id="3.40.50.1820">
    <property type="entry name" value="alpha/beta hydrolase"/>
    <property type="match status" value="1"/>
</dbReference>
<dbReference type="Pfam" id="PF07859">
    <property type="entry name" value="Abhydrolase_3"/>
    <property type="match status" value="1"/>
</dbReference>
<sequence>MTMAQKLSDQEKASVCSLIDEFTTGENRKVAGLIYCAFGADGEPIIQHCSGTVGVSSQQPMSPDTVFWLASFTKLATSIACMQLVEQGILALDDPDQLESLSPELRDVKVLRRDDADGSFSLVDKTSRITLRMLLNHTAGFGYAFEDEKLAHYGQPIGLDDFSGEREDIINRPLVNQPGAKFQYGTSMDWVGIIIERTSGLVLEEYFQRNIFQPLGIRSISFYPSDEAKSNLACLHQRLPCGKLVQRDHLYRKPLLAKSGGQDKPVFCAGGHGAFGKPAEFSKLVALLLNDGVDAKTGARLLKPETVREMFRDQIADKPIHSNESVSVAKPLLANPTPLQPMPDDHTEGWGLSFCISHRAAESGRAAGSANWEGLANLFWFADRENGVGGVIASQILPYGVVPPSADREARFDDLVRLLQSIPPSIFDPFEIHRAHYQSPGGPIGADIIIPRNVKSPGSPPVIVRIHGGFFVTGSSLFPAWFSKWILDYAEMHGAVIVSPNYRLLPEVKGRDILHDMEAFWAWLRDGGAQRHLHAVGRSDVSLDMGRLLLIGESAGGYLALQSVLSRFVHPKALVTLYPMLDLRSDYYTTPFEKPICGVPNFPDETIDSFLAATSGRASITEADPPARLRPALATVQTGRLLELMGDDPELFVLERIRSGNLPQRAEGEPLLPPLFILHGEQDSAVPVDGTLKLLRYLEEDEAGRDARTRVHAAIRPGDHGFDAFATPNDDWLKDGLEFVTAEWLGGGLS</sequence>